<dbReference type="Proteomes" id="UP001180020">
    <property type="component" value="Unassembled WGS sequence"/>
</dbReference>
<protein>
    <recommendedName>
        <fullName evidence="4">Secreted protein</fullName>
    </recommendedName>
</protein>
<name>A0AAV9C9X4_ACOCL</name>
<gene>
    <name evidence="2" type="ORF">QJS10_CPB20g01958</name>
</gene>
<feature type="chain" id="PRO_5043339467" description="Secreted protein" evidence="1">
    <location>
        <begin position="29"/>
        <end position="128"/>
    </location>
</feature>
<keyword evidence="3" id="KW-1185">Reference proteome</keyword>
<dbReference type="AlphaFoldDB" id="A0AAV9C9X4"/>
<proteinExistence type="predicted"/>
<accession>A0AAV9C9X4</accession>
<dbReference type="EMBL" id="JAUJYO010000020">
    <property type="protein sequence ID" value="KAK1285731.1"/>
    <property type="molecule type" value="Genomic_DNA"/>
</dbReference>
<reference evidence="2" key="2">
    <citation type="submission" date="2023-06" db="EMBL/GenBank/DDBJ databases">
        <authorList>
            <person name="Ma L."/>
            <person name="Liu K.-W."/>
            <person name="Li Z."/>
            <person name="Hsiao Y.-Y."/>
            <person name="Qi Y."/>
            <person name="Fu T."/>
            <person name="Tang G."/>
            <person name="Zhang D."/>
            <person name="Sun W.-H."/>
            <person name="Liu D.-K."/>
            <person name="Li Y."/>
            <person name="Chen G.-Z."/>
            <person name="Liu X.-D."/>
            <person name="Liao X.-Y."/>
            <person name="Jiang Y.-T."/>
            <person name="Yu X."/>
            <person name="Hao Y."/>
            <person name="Huang J."/>
            <person name="Zhao X.-W."/>
            <person name="Ke S."/>
            <person name="Chen Y.-Y."/>
            <person name="Wu W.-L."/>
            <person name="Hsu J.-L."/>
            <person name="Lin Y.-F."/>
            <person name="Huang M.-D."/>
            <person name="Li C.-Y."/>
            <person name="Huang L."/>
            <person name="Wang Z.-W."/>
            <person name="Zhao X."/>
            <person name="Zhong W.-Y."/>
            <person name="Peng D.-H."/>
            <person name="Ahmad S."/>
            <person name="Lan S."/>
            <person name="Zhang J.-S."/>
            <person name="Tsai W.-C."/>
            <person name="Van De Peer Y."/>
            <person name="Liu Z.-J."/>
        </authorList>
    </citation>
    <scope>NUCLEOTIDE SEQUENCE</scope>
    <source>
        <strain evidence="2">CP</strain>
        <tissue evidence="2">Leaves</tissue>
    </source>
</reference>
<reference evidence="2" key="1">
    <citation type="journal article" date="2023" name="Nat. Commun.">
        <title>Diploid and tetraploid genomes of Acorus and the evolution of monocots.</title>
        <authorList>
            <person name="Ma L."/>
            <person name="Liu K.W."/>
            <person name="Li Z."/>
            <person name="Hsiao Y.Y."/>
            <person name="Qi Y."/>
            <person name="Fu T."/>
            <person name="Tang G.D."/>
            <person name="Zhang D."/>
            <person name="Sun W.H."/>
            <person name="Liu D.K."/>
            <person name="Li Y."/>
            <person name="Chen G.Z."/>
            <person name="Liu X.D."/>
            <person name="Liao X.Y."/>
            <person name="Jiang Y.T."/>
            <person name="Yu X."/>
            <person name="Hao Y."/>
            <person name="Huang J."/>
            <person name="Zhao X.W."/>
            <person name="Ke S."/>
            <person name="Chen Y.Y."/>
            <person name="Wu W.L."/>
            <person name="Hsu J.L."/>
            <person name="Lin Y.F."/>
            <person name="Huang M.D."/>
            <person name="Li C.Y."/>
            <person name="Huang L."/>
            <person name="Wang Z.W."/>
            <person name="Zhao X."/>
            <person name="Zhong W.Y."/>
            <person name="Peng D.H."/>
            <person name="Ahmad S."/>
            <person name="Lan S."/>
            <person name="Zhang J.S."/>
            <person name="Tsai W.C."/>
            <person name="Van de Peer Y."/>
            <person name="Liu Z.J."/>
        </authorList>
    </citation>
    <scope>NUCLEOTIDE SEQUENCE</scope>
    <source>
        <strain evidence="2">CP</strain>
    </source>
</reference>
<feature type="signal peptide" evidence="1">
    <location>
        <begin position="1"/>
        <end position="28"/>
    </location>
</feature>
<evidence type="ECO:0000313" key="2">
    <source>
        <dbReference type="EMBL" id="KAK1285731.1"/>
    </source>
</evidence>
<evidence type="ECO:0000256" key="1">
    <source>
        <dbReference type="SAM" id="SignalP"/>
    </source>
</evidence>
<sequence length="128" mass="13748">MALLTKLHQACSHLFLLVFFPPLPLFYSEFVITKSNNKYLLSIQKIHCLSKSSSAAGAAPSSCGLTLPDLPLLSILRSELSLENVPPATAAVFKPCPSSARLCSTGRASARQTGHVECVCNHMSMQST</sequence>
<organism evidence="2 3">
    <name type="scientific">Acorus calamus</name>
    <name type="common">Sweet flag</name>
    <dbReference type="NCBI Taxonomy" id="4465"/>
    <lineage>
        <taxon>Eukaryota</taxon>
        <taxon>Viridiplantae</taxon>
        <taxon>Streptophyta</taxon>
        <taxon>Embryophyta</taxon>
        <taxon>Tracheophyta</taxon>
        <taxon>Spermatophyta</taxon>
        <taxon>Magnoliopsida</taxon>
        <taxon>Liliopsida</taxon>
        <taxon>Acoraceae</taxon>
        <taxon>Acorus</taxon>
    </lineage>
</organism>
<comment type="caution">
    <text evidence="2">The sequence shown here is derived from an EMBL/GenBank/DDBJ whole genome shotgun (WGS) entry which is preliminary data.</text>
</comment>
<evidence type="ECO:0008006" key="4">
    <source>
        <dbReference type="Google" id="ProtNLM"/>
    </source>
</evidence>
<keyword evidence="1" id="KW-0732">Signal</keyword>
<evidence type="ECO:0000313" key="3">
    <source>
        <dbReference type="Proteomes" id="UP001180020"/>
    </source>
</evidence>